<evidence type="ECO:0000313" key="1">
    <source>
        <dbReference type="EMBL" id="JAD39554.1"/>
    </source>
</evidence>
<reference evidence="1" key="2">
    <citation type="journal article" date="2015" name="Data Brief">
        <title>Shoot transcriptome of the giant reed, Arundo donax.</title>
        <authorList>
            <person name="Barrero R.A."/>
            <person name="Guerrero F.D."/>
            <person name="Moolhuijzen P."/>
            <person name="Goolsby J.A."/>
            <person name="Tidwell J."/>
            <person name="Bellgard S.E."/>
            <person name="Bellgard M.I."/>
        </authorList>
    </citation>
    <scope>NUCLEOTIDE SEQUENCE</scope>
    <source>
        <tissue evidence="1">Shoot tissue taken approximately 20 cm above the soil surface</tissue>
    </source>
</reference>
<sequence length="19" mass="2061">MIGMLQINCTPSGHKCLTL</sequence>
<reference evidence="1" key="1">
    <citation type="submission" date="2014-09" db="EMBL/GenBank/DDBJ databases">
        <authorList>
            <person name="Magalhaes I.L.F."/>
            <person name="Oliveira U."/>
            <person name="Santos F.R."/>
            <person name="Vidigal T.H.D.A."/>
            <person name="Brescovit A.D."/>
            <person name="Santos A.J."/>
        </authorList>
    </citation>
    <scope>NUCLEOTIDE SEQUENCE</scope>
    <source>
        <tissue evidence="1">Shoot tissue taken approximately 20 cm above the soil surface</tissue>
    </source>
</reference>
<dbReference type="AlphaFoldDB" id="A0A0A9SVY2"/>
<organism evidence="1">
    <name type="scientific">Arundo donax</name>
    <name type="common">Giant reed</name>
    <name type="synonym">Donax arundinaceus</name>
    <dbReference type="NCBI Taxonomy" id="35708"/>
    <lineage>
        <taxon>Eukaryota</taxon>
        <taxon>Viridiplantae</taxon>
        <taxon>Streptophyta</taxon>
        <taxon>Embryophyta</taxon>
        <taxon>Tracheophyta</taxon>
        <taxon>Spermatophyta</taxon>
        <taxon>Magnoliopsida</taxon>
        <taxon>Liliopsida</taxon>
        <taxon>Poales</taxon>
        <taxon>Poaceae</taxon>
        <taxon>PACMAD clade</taxon>
        <taxon>Arundinoideae</taxon>
        <taxon>Arundineae</taxon>
        <taxon>Arundo</taxon>
    </lineage>
</organism>
<protein>
    <submittedName>
        <fullName evidence="1">Uncharacterized protein</fullName>
    </submittedName>
</protein>
<name>A0A0A9SVY2_ARUDO</name>
<proteinExistence type="predicted"/>
<accession>A0A0A9SVY2</accession>
<dbReference type="EMBL" id="GBRH01258341">
    <property type="protein sequence ID" value="JAD39554.1"/>
    <property type="molecule type" value="Transcribed_RNA"/>
</dbReference>